<dbReference type="PRINTS" id="PR00410">
    <property type="entry name" value="PHEHYDRXLASE"/>
</dbReference>
<dbReference type="eggNOG" id="COG1018">
    <property type="taxonomic scope" value="Bacteria"/>
</dbReference>
<gene>
    <name evidence="2" type="ordered locus">Solca_4028</name>
</gene>
<dbReference type="SUPFAM" id="SSF52343">
    <property type="entry name" value="Ferredoxin reductase-like, C-terminal NADP-linked domain"/>
    <property type="match status" value="1"/>
</dbReference>
<dbReference type="InterPro" id="IPR017927">
    <property type="entry name" value="FAD-bd_FR_type"/>
</dbReference>
<dbReference type="SUPFAM" id="SSF63380">
    <property type="entry name" value="Riboflavin synthase domain-like"/>
    <property type="match status" value="1"/>
</dbReference>
<dbReference type="InterPro" id="IPR039261">
    <property type="entry name" value="FNR_nucleotide-bd"/>
</dbReference>
<protein>
    <submittedName>
        <fullName evidence="2">Flavodoxin reductase family protein</fullName>
    </submittedName>
</protein>
<dbReference type="EMBL" id="CP003349">
    <property type="protein sequence ID" value="AFD09018.1"/>
    <property type="molecule type" value="Genomic_DNA"/>
</dbReference>
<evidence type="ECO:0000313" key="2">
    <source>
        <dbReference type="EMBL" id="AFD09018.1"/>
    </source>
</evidence>
<feature type="domain" description="FAD-binding FR-type" evidence="1">
    <location>
        <begin position="1"/>
        <end position="101"/>
    </location>
</feature>
<dbReference type="Gene3D" id="2.40.30.10">
    <property type="entry name" value="Translation factors"/>
    <property type="match status" value="1"/>
</dbReference>
<keyword evidence="3" id="KW-1185">Reference proteome</keyword>
<dbReference type="InterPro" id="IPR001709">
    <property type="entry name" value="Flavoprot_Pyr_Nucl_cyt_Rdtase"/>
</dbReference>
<dbReference type="GO" id="GO:0016491">
    <property type="term" value="F:oxidoreductase activity"/>
    <property type="evidence" value="ECO:0007669"/>
    <property type="project" value="InterPro"/>
</dbReference>
<dbReference type="PRINTS" id="PR00371">
    <property type="entry name" value="FPNCR"/>
</dbReference>
<evidence type="ECO:0000313" key="3">
    <source>
        <dbReference type="Proteomes" id="UP000007590"/>
    </source>
</evidence>
<dbReference type="Pfam" id="PF00175">
    <property type="entry name" value="NAD_binding_1"/>
    <property type="match status" value="1"/>
</dbReference>
<dbReference type="PANTHER" id="PTHR47354">
    <property type="entry name" value="NADH OXIDOREDUCTASE HCR"/>
    <property type="match status" value="1"/>
</dbReference>
<proteinExistence type="predicted"/>
<dbReference type="RefSeq" id="WP_014682241.1">
    <property type="nucleotide sequence ID" value="NC_017770.1"/>
</dbReference>
<sequence>MEHIVKIDSIGHVTHDVLRLVVEKPADYIYTPGQATDVSVNKDGWQEELRAFTFTSLPTQQHLEFTIKTYPARNGVTNQLLSLKAGDSLILHDVFGDINYKGEGLFIAGGAGVTPFLAIFRNLQAHQQVGNNQLIFANNTKADIIHEDEFNQLLGNNFINVLAKENIEGYENGFITEELLRKYITNNNKYVYLCGPPPMMDAVEKHLASLGIDEQFIVKEGF</sequence>
<name>H8KMM7_SOLCM</name>
<dbReference type="OrthoDB" id="9789468at2"/>
<reference evidence="2" key="1">
    <citation type="submission" date="2012-02" db="EMBL/GenBank/DDBJ databases">
        <title>The complete genome of Solitalea canadensis DSM 3403.</title>
        <authorList>
            <consortium name="US DOE Joint Genome Institute (JGI-PGF)"/>
            <person name="Lucas S."/>
            <person name="Copeland A."/>
            <person name="Lapidus A."/>
            <person name="Glavina del Rio T."/>
            <person name="Dalin E."/>
            <person name="Tice H."/>
            <person name="Bruce D."/>
            <person name="Goodwin L."/>
            <person name="Pitluck S."/>
            <person name="Peters L."/>
            <person name="Ovchinnikova G."/>
            <person name="Lu M."/>
            <person name="Kyrpides N."/>
            <person name="Mavromatis K."/>
            <person name="Ivanova N."/>
            <person name="Brettin T."/>
            <person name="Detter J.C."/>
            <person name="Han C."/>
            <person name="Larimer F."/>
            <person name="Land M."/>
            <person name="Hauser L."/>
            <person name="Markowitz V."/>
            <person name="Cheng J.-F."/>
            <person name="Hugenholtz P."/>
            <person name="Woyke T."/>
            <person name="Wu D."/>
            <person name="Spring S."/>
            <person name="Schroeder M."/>
            <person name="Kopitz M."/>
            <person name="Brambilla E."/>
            <person name="Klenk H.-P."/>
            <person name="Eisen J.A."/>
        </authorList>
    </citation>
    <scope>NUCLEOTIDE SEQUENCE</scope>
    <source>
        <strain evidence="2">DSM 3403</strain>
    </source>
</reference>
<evidence type="ECO:0000259" key="1">
    <source>
        <dbReference type="PROSITE" id="PS51384"/>
    </source>
</evidence>
<accession>H8KMM7</accession>
<dbReference type="Gene3D" id="3.40.50.80">
    <property type="entry name" value="Nucleotide-binding domain of ferredoxin-NADP reductase (FNR) module"/>
    <property type="match status" value="1"/>
</dbReference>
<dbReference type="PANTHER" id="PTHR47354:SF5">
    <property type="entry name" value="PROTEIN RFBI"/>
    <property type="match status" value="1"/>
</dbReference>
<dbReference type="InterPro" id="IPR001433">
    <property type="entry name" value="OxRdtase_FAD/NAD-bd"/>
</dbReference>
<organism evidence="2 3">
    <name type="scientific">Solitalea canadensis (strain ATCC 29591 / DSM 3403 / JCM 21819 / LMG 8368 / NBRC 15130 / NCIMB 12057 / USAM 9D)</name>
    <name type="common">Flexibacter canadensis</name>
    <dbReference type="NCBI Taxonomy" id="929556"/>
    <lineage>
        <taxon>Bacteria</taxon>
        <taxon>Pseudomonadati</taxon>
        <taxon>Bacteroidota</taxon>
        <taxon>Sphingobacteriia</taxon>
        <taxon>Sphingobacteriales</taxon>
        <taxon>Sphingobacteriaceae</taxon>
        <taxon>Solitalea</taxon>
    </lineage>
</organism>
<dbReference type="Proteomes" id="UP000007590">
    <property type="component" value="Chromosome"/>
</dbReference>
<dbReference type="InterPro" id="IPR017938">
    <property type="entry name" value="Riboflavin_synthase-like_b-brl"/>
</dbReference>
<dbReference type="STRING" id="929556.Solca_4028"/>
<dbReference type="HOGENOM" id="CLU_003827_7_3_10"/>
<dbReference type="PROSITE" id="PS51384">
    <property type="entry name" value="FAD_FR"/>
    <property type="match status" value="1"/>
</dbReference>
<dbReference type="KEGG" id="scn:Solca_4028"/>
<dbReference type="InterPro" id="IPR050415">
    <property type="entry name" value="MRET"/>
</dbReference>
<dbReference type="AlphaFoldDB" id="H8KMM7"/>